<sequence length="100" mass="11309">MEEKEWELKELNGADTQDEELPLDFLHDVELEFEAVLGTTKCTVGDLLRLAPGAIVELDRSTGEALDLYLNGRKFAKCEVLVMDEKFGVRITEILPPEEE</sequence>
<protein>
    <recommendedName>
        <fullName evidence="3">Flagellar motor switch protein FliN</fullName>
    </recommendedName>
</protein>
<comment type="similarity">
    <text evidence="2">Belongs to the FliN/MopA/SpaO family.</text>
</comment>
<evidence type="ECO:0000256" key="3">
    <source>
        <dbReference type="ARBA" id="ARBA00021897"/>
    </source>
</evidence>
<dbReference type="Pfam" id="PF01052">
    <property type="entry name" value="FliMN_C"/>
    <property type="match status" value="1"/>
</dbReference>
<dbReference type="GO" id="GO:0071973">
    <property type="term" value="P:bacterial-type flagellum-dependent cell motility"/>
    <property type="evidence" value="ECO:0007669"/>
    <property type="project" value="InterPro"/>
</dbReference>
<evidence type="ECO:0000256" key="5">
    <source>
        <dbReference type="ARBA" id="ARBA00022500"/>
    </source>
</evidence>
<evidence type="ECO:0000256" key="2">
    <source>
        <dbReference type="ARBA" id="ARBA00009226"/>
    </source>
</evidence>
<reference evidence="10" key="1">
    <citation type="journal article" date="2018" name="Science">
        <title>A primordial and reversible TCA cycle in a facultatively chemolithoautotrophic thermophile.</title>
        <authorList>
            <person name="Nunoura T."/>
            <person name="Chikaraishi Y."/>
            <person name="Izaki R."/>
            <person name="Suwa T."/>
            <person name="Sato T."/>
            <person name="Harada T."/>
            <person name="Mori K."/>
            <person name="Kato Y."/>
            <person name="Miyazaki M."/>
            <person name="Shimamura S."/>
            <person name="Yanagawa K."/>
            <person name="Shuto A."/>
            <person name="Ohkouchi N."/>
            <person name="Fujita N."/>
            <person name="Takaki Y."/>
            <person name="Atomi H."/>
            <person name="Takai K."/>
        </authorList>
    </citation>
    <scope>NUCLEOTIDE SEQUENCE [LARGE SCALE GENOMIC DNA]</scope>
    <source>
        <strain evidence="10">DSM 17441 / JCM 13301 / NBRC 103674 / ABI70S6</strain>
    </source>
</reference>
<evidence type="ECO:0000256" key="6">
    <source>
        <dbReference type="ARBA" id="ARBA00022779"/>
    </source>
</evidence>
<proteinExistence type="inferred from homology"/>
<dbReference type="NCBIfam" id="TIGR02480">
    <property type="entry name" value="fliN"/>
    <property type="match status" value="1"/>
</dbReference>
<keyword evidence="10" id="KW-1185">Reference proteome</keyword>
<dbReference type="PRINTS" id="PR00956">
    <property type="entry name" value="FLGMOTORFLIN"/>
</dbReference>
<dbReference type="InterPro" id="IPR012826">
    <property type="entry name" value="FliN"/>
</dbReference>
<evidence type="ECO:0000256" key="7">
    <source>
        <dbReference type="ARBA" id="ARBA00023136"/>
    </source>
</evidence>
<dbReference type="InterPro" id="IPR051469">
    <property type="entry name" value="FliN/MopA/SpaO"/>
</dbReference>
<dbReference type="GO" id="GO:0009425">
    <property type="term" value="C:bacterial-type flagellum basal body"/>
    <property type="evidence" value="ECO:0007669"/>
    <property type="project" value="InterPro"/>
</dbReference>
<dbReference type="InterPro" id="IPR001543">
    <property type="entry name" value="FliN-like_C"/>
</dbReference>
<evidence type="ECO:0000256" key="4">
    <source>
        <dbReference type="ARBA" id="ARBA00022475"/>
    </source>
</evidence>
<evidence type="ECO:0000313" key="9">
    <source>
        <dbReference type="EMBL" id="BAT71448.1"/>
    </source>
</evidence>
<dbReference type="AlphaFoldDB" id="A0A0S3QSZ0"/>
<dbReference type="InterPro" id="IPR036429">
    <property type="entry name" value="SpoA-like_sf"/>
</dbReference>
<evidence type="ECO:0000313" key="10">
    <source>
        <dbReference type="Proteomes" id="UP000063234"/>
    </source>
</evidence>
<evidence type="ECO:0000256" key="1">
    <source>
        <dbReference type="ARBA" id="ARBA00004413"/>
    </source>
</evidence>
<dbReference type="KEGG" id="ttk:TST_0642"/>
<dbReference type="GO" id="GO:0003774">
    <property type="term" value="F:cytoskeletal motor activity"/>
    <property type="evidence" value="ECO:0007669"/>
    <property type="project" value="InterPro"/>
</dbReference>
<keyword evidence="6" id="KW-0283">Flagellar rotation</keyword>
<keyword evidence="4" id="KW-1003">Cell membrane</keyword>
<keyword evidence="7" id="KW-0472">Membrane</keyword>
<dbReference type="GO" id="GO:0006935">
    <property type="term" value="P:chemotaxis"/>
    <property type="evidence" value="ECO:0007669"/>
    <property type="project" value="UniProtKB-KW"/>
</dbReference>
<keyword evidence="9" id="KW-0282">Flagellum</keyword>
<feature type="domain" description="Flagellar motor switch protein FliN-like C-terminal" evidence="8">
    <location>
        <begin position="26"/>
        <end position="95"/>
    </location>
</feature>
<dbReference type="EMBL" id="AP013035">
    <property type="protein sequence ID" value="BAT71448.1"/>
    <property type="molecule type" value="Genomic_DNA"/>
</dbReference>
<name>A0A0S3QSZ0_THET7</name>
<dbReference type="Proteomes" id="UP000063234">
    <property type="component" value="Chromosome"/>
</dbReference>
<dbReference type="InterPro" id="IPR001172">
    <property type="entry name" value="FliN_T3SS_HrcQb"/>
</dbReference>
<keyword evidence="9" id="KW-0966">Cell projection</keyword>
<dbReference type="STRING" id="1298851.TST_0642"/>
<dbReference type="GO" id="GO:0005886">
    <property type="term" value="C:plasma membrane"/>
    <property type="evidence" value="ECO:0007669"/>
    <property type="project" value="UniProtKB-SubCell"/>
</dbReference>
<dbReference type="OrthoDB" id="9773459at2"/>
<keyword evidence="5" id="KW-0145">Chemotaxis</keyword>
<dbReference type="PANTHER" id="PTHR43484">
    <property type="match status" value="1"/>
</dbReference>
<dbReference type="SUPFAM" id="SSF101801">
    <property type="entry name" value="Surface presentation of antigens (SPOA)"/>
    <property type="match status" value="1"/>
</dbReference>
<dbReference type="RefSeq" id="WP_068549439.1">
    <property type="nucleotide sequence ID" value="NZ_AP013035.1"/>
</dbReference>
<dbReference type="Gene3D" id="2.30.330.10">
    <property type="entry name" value="SpoA-like"/>
    <property type="match status" value="1"/>
</dbReference>
<dbReference type="PANTHER" id="PTHR43484:SF1">
    <property type="entry name" value="FLAGELLAR MOTOR SWITCH PROTEIN FLIN"/>
    <property type="match status" value="1"/>
</dbReference>
<evidence type="ECO:0000259" key="8">
    <source>
        <dbReference type="Pfam" id="PF01052"/>
    </source>
</evidence>
<gene>
    <name evidence="9" type="ORF">TST_0642</name>
</gene>
<keyword evidence="9" id="KW-0969">Cilium</keyword>
<comment type="subcellular location">
    <subcellularLocation>
        <location evidence="1">Cell membrane</location>
        <topology evidence="1">Peripheral membrane protein</topology>
        <orientation evidence="1">Cytoplasmic side</orientation>
    </subcellularLocation>
</comment>
<organism evidence="9 10">
    <name type="scientific">Thermosulfidibacter takaii (strain DSM 17441 / JCM 13301 / NBRC 103674 / ABI70S6)</name>
    <dbReference type="NCBI Taxonomy" id="1298851"/>
    <lineage>
        <taxon>Bacteria</taxon>
        <taxon>Pseudomonadati</taxon>
        <taxon>Thermosulfidibacterota</taxon>
        <taxon>Thermosulfidibacteria</taxon>
        <taxon>Thermosulfidibacterales</taxon>
        <taxon>Thermosulfidibacteraceae</taxon>
    </lineage>
</organism>
<accession>A0A0S3QSZ0</accession>